<reference evidence="2 3" key="1">
    <citation type="submission" date="2019-02" db="EMBL/GenBank/DDBJ databases">
        <title>Deep-cultivation of Planctomycetes and their phenomic and genomic characterization uncovers novel biology.</title>
        <authorList>
            <person name="Wiegand S."/>
            <person name="Jogler M."/>
            <person name="Boedeker C."/>
            <person name="Pinto D."/>
            <person name="Vollmers J."/>
            <person name="Rivas-Marin E."/>
            <person name="Kohn T."/>
            <person name="Peeters S.H."/>
            <person name="Heuer A."/>
            <person name="Rast P."/>
            <person name="Oberbeckmann S."/>
            <person name="Bunk B."/>
            <person name="Jeske O."/>
            <person name="Meyerdierks A."/>
            <person name="Storesund J.E."/>
            <person name="Kallscheuer N."/>
            <person name="Luecker S."/>
            <person name="Lage O.M."/>
            <person name="Pohl T."/>
            <person name="Merkel B.J."/>
            <person name="Hornburger P."/>
            <person name="Mueller R.-W."/>
            <person name="Bruemmer F."/>
            <person name="Labrenz M."/>
            <person name="Spormann A.M."/>
            <person name="Op Den Camp H."/>
            <person name="Overmann J."/>
            <person name="Amann R."/>
            <person name="Jetten M.S.M."/>
            <person name="Mascher T."/>
            <person name="Medema M.H."/>
            <person name="Devos D.P."/>
            <person name="Kaster A.-K."/>
            <person name="Ovreas L."/>
            <person name="Rohde M."/>
            <person name="Galperin M.Y."/>
            <person name="Jogler C."/>
        </authorList>
    </citation>
    <scope>NUCLEOTIDE SEQUENCE [LARGE SCALE GENOMIC DNA]</scope>
    <source>
        <strain evidence="2 3">Pla123a</strain>
    </source>
</reference>
<dbReference type="Proteomes" id="UP000318478">
    <property type="component" value="Unassembled WGS sequence"/>
</dbReference>
<gene>
    <name evidence="2" type="ORF">Pla123a_13690</name>
</gene>
<keyword evidence="1" id="KW-0812">Transmembrane</keyword>
<feature type="transmembrane region" description="Helical" evidence="1">
    <location>
        <begin position="82"/>
        <end position="107"/>
    </location>
</feature>
<keyword evidence="1" id="KW-0472">Membrane</keyword>
<keyword evidence="3" id="KW-1185">Reference proteome</keyword>
<proteinExistence type="predicted"/>
<dbReference type="RefSeq" id="WP_146585146.1">
    <property type="nucleotide sequence ID" value="NZ_SJPO01000002.1"/>
</dbReference>
<evidence type="ECO:0000256" key="1">
    <source>
        <dbReference type="SAM" id="Phobius"/>
    </source>
</evidence>
<evidence type="ECO:0000313" key="2">
    <source>
        <dbReference type="EMBL" id="TWT78576.1"/>
    </source>
</evidence>
<comment type="caution">
    <text evidence="2">The sequence shown here is derived from an EMBL/GenBank/DDBJ whole genome shotgun (WGS) entry which is preliminary data.</text>
</comment>
<accession>A0A5C5YV05</accession>
<feature type="transmembrane region" description="Helical" evidence="1">
    <location>
        <begin position="20"/>
        <end position="39"/>
    </location>
</feature>
<evidence type="ECO:0000313" key="3">
    <source>
        <dbReference type="Proteomes" id="UP000318478"/>
    </source>
</evidence>
<keyword evidence="1" id="KW-1133">Transmembrane helix</keyword>
<name>A0A5C5YV05_9BACT</name>
<protein>
    <submittedName>
        <fullName evidence="2">Uncharacterized protein</fullName>
    </submittedName>
</protein>
<dbReference type="AlphaFoldDB" id="A0A5C5YV05"/>
<dbReference type="EMBL" id="SJPO01000002">
    <property type="protein sequence ID" value="TWT78576.1"/>
    <property type="molecule type" value="Genomic_DNA"/>
</dbReference>
<sequence>MRKDSGKSLAERAVTYSNILFAVLGVVGIGPALFATKLFEPPESATLTTVVFAAVVMIFPGACLVSIALSRTMLGNHQRRQAVLTAVAPALLLIVLIACLLLARLVFDDGSGAYLRRLLQVFGPG</sequence>
<organism evidence="2 3">
    <name type="scientific">Posidoniimonas polymericola</name>
    <dbReference type="NCBI Taxonomy" id="2528002"/>
    <lineage>
        <taxon>Bacteria</taxon>
        <taxon>Pseudomonadati</taxon>
        <taxon>Planctomycetota</taxon>
        <taxon>Planctomycetia</taxon>
        <taxon>Pirellulales</taxon>
        <taxon>Lacipirellulaceae</taxon>
        <taxon>Posidoniimonas</taxon>
    </lineage>
</organism>
<feature type="transmembrane region" description="Helical" evidence="1">
    <location>
        <begin position="45"/>
        <end position="70"/>
    </location>
</feature>